<name>A0A1T5NN77_9BACT</name>
<proteinExistence type="predicted"/>
<feature type="signal peptide" evidence="1">
    <location>
        <begin position="1"/>
        <end position="23"/>
    </location>
</feature>
<dbReference type="AlphaFoldDB" id="A0A1T5NN77"/>
<dbReference type="RefSeq" id="WP_079469520.1">
    <property type="nucleotide sequence ID" value="NZ_FUZZ01000001.1"/>
</dbReference>
<sequence length="128" mass="13273">MYRKLSIASILFAAMLTASCSKDKDDNNTPATHKVVFKAEASGGGTIDRASYGVDGDAHSAINLSGTSWTSPELTAPAGAYNANIVVNGVGTGSTSRLKVGIYVDGELKKEESANPGVALSVILTYKF</sequence>
<dbReference type="PROSITE" id="PS51257">
    <property type="entry name" value="PROKAR_LIPOPROTEIN"/>
    <property type="match status" value="1"/>
</dbReference>
<evidence type="ECO:0008006" key="4">
    <source>
        <dbReference type="Google" id="ProtNLM"/>
    </source>
</evidence>
<dbReference type="Proteomes" id="UP000190166">
    <property type="component" value="Unassembled WGS sequence"/>
</dbReference>
<dbReference type="STRING" id="393003.SAMN05660461_2334"/>
<feature type="chain" id="PRO_5012798258" description="DUF4397 domain-containing protein" evidence="1">
    <location>
        <begin position="24"/>
        <end position="128"/>
    </location>
</feature>
<evidence type="ECO:0000313" key="2">
    <source>
        <dbReference type="EMBL" id="SKD01872.1"/>
    </source>
</evidence>
<gene>
    <name evidence="2" type="ORF">SAMN05660461_2334</name>
</gene>
<protein>
    <recommendedName>
        <fullName evidence="4">DUF4397 domain-containing protein</fullName>
    </recommendedName>
</protein>
<keyword evidence="1" id="KW-0732">Signal</keyword>
<organism evidence="2 3">
    <name type="scientific">Chitinophaga ginsengisegetis</name>
    <dbReference type="NCBI Taxonomy" id="393003"/>
    <lineage>
        <taxon>Bacteria</taxon>
        <taxon>Pseudomonadati</taxon>
        <taxon>Bacteroidota</taxon>
        <taxon>Chitinophagia</taxon>
        <taxon>Chitinophagales</taxon>
        <taxon>Chitinophagaceae</taxon>
        <taxon>Chitinophaga</taxon>
    </lineage>
</organism>
<dbReference type="EMBL" id="FUZZ01000001">
    <property type="protein sequence ID" value="SKD01872.1"/>
    <property type="molecule type" value="Genomic_DNA"/>
</dbReference>
<reference evidence="2 3" key="1">
    <citation type="submission" date="2017-02" db="EMBL/GenBank/DDBJ databases">
        <authorList>
            <person name="Peterson S.W."/>
        </authorList>
    </citation>
    <scope>NUCLEOTIDE SEQUENCE [LARGE SCALE GENOMIC DNA]</scope>
    <source>
        <strain evidence="2 3">DSM 18108</strain>
    </source>
</reference>
<keyword evidence="3" id="KW-1185">Reference proteome</keyword>
<evidence type="ECO:0000256" key="1">
    <source>
        <dbReference type="SAM" id="SignalP"/>
    </source>
</evidence>
<evidence type="ECO:0000313" key="3">
    <source>
        <dbReference type="Proteomes" id="UP000190166"/>
    </source>
</evidence>
<accession>A0A1T5NN77</accession>